<sequence length="142" mass="15821">MRTFSHLNLGVQDSGLAAEQERQSQHSNAHWIAVSQEAKSNPIFALKLIKRGKPYQQAIDILSVSHRHLSHYTKRKMIAAYPGWECLDTEDRNMAAFIYSSLNNDANGYSAGFNAALVALEKCVEPLTAEDFISISTLRLGI</sequence>
<dbReference type="EMBL" id="AP028908">
    <property type="protein sequence ID" value="BES86275.1"/>
    <property type="molecule type" value="Genomic_DNA"/>
</dbReference>
<keyword evidence="2" id="KW-1185">Reference proteome</keyword>
<accession>A0AAN0KEA0</accession>
<dbReference type="KEGG" id="parl:PEC302110_33720"/>
<dbReference type="RefSeq" id="WP_338659341.1">
    <property type="nucleotide sequence ID" value="NZ_AP028908.1"/>
</dbReference>
<protein>
    <submittedName>
        <fullName evidence="1">Uncharacterized protein</fullName>
    </submittedName>
</protein>
<evidence type="ECO:0000313" key="2">
    <source>
        <dbReference type="Proteomes" id="UP001377830"/>
    </source>
</evidence>
<organism evidence="1 2">
    <name type="scientific">Pectobacterium araliae</name>
    <dbReference type="NCBI Taxonomy" id="3073862"/>
    <lineage>
        <taxon>Bacteria</taxon>
        <taxon>Pseudomonadati</taxon>
        <taxon>Pseudomonadota</taxon>
        <taxon>Gammaproteobacteria</taxon>
        <taxon>Enterobacterales</taxon>
        <taxon>Pectobacteriaceae</taxon>
        <taxon>Pectobacterium</taxon>
    </lineage>
</organism>
<reference evidence="2" key="1">
    <citation type="journal article" date="2024" name="Int. J. Syst. Evol. Microbiol.">
        <title>Pectobacterium araliae sp. nov., a pathogen causing bacterial soft rot of Japanese angelica tree in Japan.</title>
        <authorList>
            <person name="Sawada H."/>
            <person name="Someya N."/>
            <person name="Morohoshi T."/>
            <person name="Ono M."/>
            <person name="Satou M."/>
        </authorList>
    </citation>
    <scope>NUCLEOTIDE SEQUENCE [LARGE SCALE GENOMIC DNA]</scope>
    <source>
        <strain evidence="2">MAFF 302110</strain>
    </source>
</reference>
<dbReference type="AlphaFoldDB" id="A0AAN0KEA0"/>
<gene>
    <name evidence="1" type="ORF">PEC302110_33720</name>
</gene>
<name>A0AAN0KEA0_9GAMM</name>
<evidence type="ECO:0000313" key="1">
    <source>
        <dbReference type="EMBL" id="BES86275.1"/>
    </source>
</evidence>
<proteinExistence type="predicted"/>
<dbReference type="Proteomes" id="UP001377830">
    <property type="component" value="Chromosome"/>
</dbReference>